<reference evidence="2" key="1">
    <citation type="journal article" date="2019" name="Int. J. Syst. Evol. Microbiol.">
        <title>The Global Catalogue of Microorganisms (GCM) 10K type strain sequencing project: providing services to taxonomists for standard genome sequencing and annotation.</title>
        <authorList>
            <consortium name="The Broad Institute Genomics Platform"/>
            <consortium name="The Broad Institute Genome Sequencing Center for Infectious Disease"/>
            <person name="Wu L."/>
            <person name="Ma J."/>
        </authorList>
    </citation>
    <scope>NUCLEOTIDE SEQUENCE [LARGE SCALE GENOMIC DNA]</scope>
    <source>
        <strain evidence="2">KCTC 33575</strain>
    </source>
</reference>
<accession>A0ABW5WW98</accession>
<protein>
    <submittedName>
        <fullName evidence="1">N-acetylglutamate synthase</fullName>
    </submittedName>
</protein>
<name>A0ABW5WW98_9STAP</name>
<dbReference type="Proteomes" id="UP001597519">
    <property type="component" value="Unassembled WGS sequence"/>
</dbReference>
<sequence>MSNSKINYDGRTFIAKENSENGEVGEATEFSYHQEDSVFWAEYSGGEVVRGHLIGTAADNGTLDFHYQHLNEDGEIRIGKCHSVPRKTDNGRLVMDENWQWLNGDKSTGTSVVIEK</sequence>
<evidence type="ECO:0000313" key="1">
    <source>
        <dbReference type="EMBL" id="MFD2829694.1"/>
    </source>
</evidence>
<evidence type="ECO:0000313" key="2">
    <source>
        <dbReference type="Proteomes" id="UP001597519"/>
    </source>
</evidence>
<gene>
    <name evidence="1" type="ORF">ACFSX4_04380</name>
</gene>
<dbReference type="Pfam" id="PF26421">
    <property type="entry name" value="Avidin_like"/>
    <property type="match status" value="1"/>
</dbReference>
<dbReference type="RefSeq" id="WP_377771925.1">
    <property type="nucleotide sequence ID" value="NZ_JBHUOQ010000001.1"/>
</dbReference>
<comment type="caution">
    <text evidence="1">The sequence shown here is derived from an EMBL/GenBank/DDBJ whole genome shotgun (WGS) entry which is preliminary data.</text>
</comment>
<dbReference type="InterPro" id="IPR058595">
    <property type="entry name" value="Avidin-like"/>
</dbReference>
<dbReference type="EMBL" id="JBHUOQ010000001">
    <property type="protein sequence ID" value="MFD2829694.1"/>
    <property type="molecule type" value="Genomic_DNA"/>
</dbReference>
<keyword evidence="2" id="KW-1185">Reference proteome</keyword>
<proteinExistence type="predicted"/>
<organism evidence="1 2">
    <name type="scientific">Corticicoccus populi</name>
    <dbReference type="NCBI Taxonomy" id="1812821"/>
    <lineage>
        <taxon>Bacteria</taxon>
        <taxon>Bacillati</taxon>
        <taxon>Bacillota</taxon>
        <taxon>Bacilli</taxon>
        <taxon>Bacillales</taxon>
        <taxon>Staphylococcaceae</taxon>
        <taxon>Corticicoccus</taxon>
    </lineage>
</organism>